<dbReference type="AlphaFoldDB" id="A0A1J1E330"/>
<dbReference type="EMBL" id="AP014564">
    <property type="protein sequence ID" value="BAV95373.1"/>
    <property type="molecule type" value="Genomic_DNA"/>
</dbReference>
<reference evidence="2 3" key="1">
    <citation type="submission" date="2014-03" db="EMBL/GenBank/DDBJ databases">
        <title>complete genome sequence of Flavobacteriaceae bacterium JBKA-6.</title>
        <authorList>
            <person name="Takano T."/>
            <person name="Nakamura Y."/>
            <person name="Takuma S."/>
            <person name="Yasuike M."/>
            <person name="Matsuyama T."/>
            <person name="Sakai T."/>
            <person name="Fujiwara A."/>
            <person name="Kimoto K."/>
            <person name="Fukuda Y."/>
            <person name="Kondo H."/>
            <person name="Hirono I."/>
            <person name="Nakayasu C."/>
        </authorList>
    </citation>
    <scope>NUCLEOTIDE SEQUENCE [LARGE SCALE GENOMIC DNA]</scope>
    <source>
        <strain evidence="2 3">JBKA-6</strain>
    </source>
</reference>
<dbReference type="RefSeq" id="WP_096687099.1">
    <property type="nucleotide sequence ID" value="NZ_AP014564.1"/>
</dbReference>
<dbReference type="SUPFAM" id="SSF141571">
    <property type="entry name" value="Pentapeptide repeat-like"/>
    <property type="match status" value="1"/>
</dbReference>
<dbReference type="InterPro" id="IPR011889">
    <property type="entry name" value="Liste_lipo_26"/>
</dbReference>
<dbReference type="InterPro" id="IPR005046">
    <property type="entry name" value="DUF285"/>
</dbReference>
<organism evidence="2 3">
    <name type="scientific">Ichthyobacterium seriolicida</name>
    <dbReference type="NCBI Taxonomy" id="242600"/>
    <lineage>
        <taxon>Bacteria</taxon>
        <taxon>Pseudomonadati</taxon>
        <taxon>Bacteroidota</taxon>
        <taxon>Flavobacteriia</taxon>
        <taxon>Flavobacteriales</taxon>
        <taxon>Ichthyobacteriaceae</taxon>
        <taxon>Ichthyobacterium</taxon>
    </lineage>
</organism>
<dbReference type="Pfam" id="PF03382">
    <property type="entry name" value="DUF285"/>
    <property type="match status" value="2"/>
</dbReference>
<sequence length="600" mass="66528">MKSKIVLFYLFVFQIISFTSCIKEEKAENTSDTEPVSVPEPNSESKIFSSENKILSLKFEAAKNNGLSEDIIGVIDSADSTKMSFVLPYKKRELITKLVPTIEFVGEKIEPDPSTITDFSRSVAFTITPEKGEAKIYTVIGSVSEPSSENKILSLKFEAAKNNGLSEDIKGVINSEDSTKISVVLPVDKGSLIPTIEFVGEKIEPDPSTIRDFSNPVTFTITSEKGEEKTYTITVSILKQFISKWNVAGDKKIVLPIYEGGDYDFTVDWGDGSGPKQIKNNNISEALYTYTTASEKTITITGKIEGFNFGKVKVSKDKIVGISSWGDLKLENSIQKHQTSTSYSGCFEGCAKLKTLPQEAPNLEGVTNMQSMFNGATVFNGDIGNWNVSSVTNMSQMFYGARVFNGDISNWRPSNVTNMEWMFDGAAKFNQDLTNWDVSKVTNMQSMFNGATAFNGNISNWRPSEVTNMQSMFNGATAFNRDLSKWTVSNVTNMQSMFYRAKAFNQNIGSWTVSNVTDMRSMFDGAIVFNGNISNWRPTNVTDMRWMFDGATQFCQDLSSWQVQNITRMTDMFRNSPMSSSSSSCTNKGKCPTKIGGTSE</sequence>
<feature type="region of interest" description="Disordered" evidence="1">
    <location>
        <begin position="576"/>
        <end position="600"/>
    </location>
</feature>
<name>A0A1J1E330_9FLAO</name>
<evidence type="ECO:0000256" key="1">
    <source>
        <dbReference type="SAM" id="MobiDB-lite"/>
    </source>
</evidence>
<dbReference type="OrthoDB" id="1157501at2"/>
<dbReference type="NCBIfam" id="TIGR02167">
    <property type="entry name" value="Liste_lipo_26"/>
    <property type="match status" value="4"/>
</dbReference>
<proteinExistence type="predicted"/>
<dbReference type="PROSITE" id="PS51257">
    <property type="entry name" value="PROKAR_LIPOPROTEIN"/>
    <property type="match status" value="1"/>
</dbReference>
<gene>
    <name evidence="2" type="ORF">JBKA6_1360</name>
</gene>
<dbReference type="KEGG" id="ise:JBKA6_1360"/>
<keyword evidence="3" id="KW-1185">Reference proteome</keyword>
<dbReference type="Proteomes" id="UP000243197">
    <property type="component" value="Chromosome"/>
</dbReference>
<evidence type="ECO:0000313" key="3">
    <source>
        <dbReference type="Proteomes" id="UP000243197"/>
    </source>
</evidence>
<protein>
    <recommendedName>
        <fullName evidence="4">PKD domain-containing protein</fullName>
    </recommendedName>
</protein>
<evidence type="ECO:0008006" key="4">
    <source>
        <dbReference type="Google" id="ProtNLM"/>
    </source>
</evidence>
<evidence type="ECO:0000313" key="2">
    <source>
        <dbReference type="EMBL" id="BAV95373.1"/>
    </source>
</evidence>
<dbReference type="Gene3D" id="2.60.40.2340">
    <property type="match status" value="2"/>
</dbReference>
<accession>A0A1J1E330</accession>